<proteinExistence type="predicted"/>
<keyword evidence="2" id="KW-0732">Signal</keyword>
<evidence type="ECO:0000313" key="4">
    <source>
        <dbReference type="Proteomes" id="UP000823775"/>
    </source>
</evidence>
<keyword evidence="1" id="KW-0812">Transmembrane</keyword>
<keyword evidence="4" id="KW-1185">Reference proteome</keyword>
<dbReference type="EMBL" id="JACEIK010000747">
    <property type="protein sequence ID" value="MCD7461719.1"/>
    <property type="molecule type" value="Genomic_DNA"/>
</dbReference>
<reference evidence="3 4" key="1">
    <citation type="journal article" date="2021" name="BMC Genomics">
        <title>Datura genome reveals duplications of psychoactive alkaloid biosynthetic genes and high mutation rate following tissue culture.</title>
        <authorList>
            <person name="Rajewski A."/>
            <person name="Carter-House D."/>
            <person name="Stajich J."/>
            <person name="Litt A."/>
        </authorList>
    </citation>
    <scope>NUCLEOTIDE SEQUENCE [LARGE SCALE GENOMIC DNA]</scope>
    <source>
        <strain evidence="3">AR-01</strain>
    </source>
</reference>
<organism evidence="3 4">
    <name type="scientific">Datura stramonium</name>
    <name type="common">Jimsonweed</name>
    <name type="synonym">Common thornapple</name>
    <dbReference type="NCBI Taxonomy" id="4076"/>
    <lineage>
        <taxon>Eukaryota</taxon>
        <taxon>Viridiplantae</taxon>
        <taxon>Streptophyta</taxon>
        <taxon>Embryophyta</taxon>
        <taxon>Tracheophyta</taxon>
        <taxon>Spermatophyta</taxon>
        <taxon>Magnoliopsida</taxon>
        <taxon>eudicotyledons</taxon>
        <taxon>Gunneridae</taxon>
        <taxon>Pentapetalae</taxon>
        <taxon>asterids</taxon>
        <taxon>lamiids</taxon>
        <taxon>Solanales</taxon>
        <taxon>Solanaceae</taxon>
        <taxon>Solanoideae</taxon>
        <taxon>Datureae</taxon>
        <taxon>Datura</taxon>
    </lineage>
</organism>
<feature type="transmembrane region" description="Helical" evidence="1">
    <location>
        <begin position="117"/>
        <end position="143"/>
    </location>
</feature>
<feature type="chain" id="PRO_5045644768" evidence="2">
    <location>
        <begin position="22"/>
        <end position="145"/>
    </location>
</feature>
<protein>
    <submittedName>
        <fullName evidence="3">Uncharacterized protein</fullName>
    </submittedName>
</protein>
<feature type="signal peptide" evidence="2">
    <location>
        <begin position="1"/>
        <end position="21"/>
    </location>
</feature>
<comment type="caution">
    <text evidence="3">The sequence shown here is derived from an EMBL/GenBank/DDBJ whole genome shotgun (WGS) entry which is preliminary data.</text>
</comment>
<sequence>MPALMLLLLLSLLTLVPTAFGITLPHIYLSPTLPPNKHYFASKPFLEDARLVSTRAAFAPMSAPHRHHLKPYPIPSSAPAPSPASQGLAAAPIASRVARHHRHHHHRPRARVSPSPAVGSGIIAVVIGNILSILCSFPSLSLLQL</sequence>
<evidence type="ECO:0000256" key="2">
    <source>
        <dbReference type="SAM" id="SignalP"/>
    </source>
</evidence>
<keyword evidence="1" id="KW-0472">Membrane</keyword>
<gene>
    <name evidence="3" type="ORF">HAX54_046880</name>
</gene>
<keyword evidence="1" id="KW-1133">Transmembrane helix</keyword>
<evidence type="ECO:0000256" key="1">
    <source>
        <dbReference type="SAM" id="Phobius"/>
    </source>
</evidence>
<evidence type="ECO:0000313" key="3">
    <source>
        <dbReference type="EMBL" id="MCD7461719.1"/>
    </source>
</evidence>
<name>A0ABS8SSH5_DATST</name>
<accession>A0ABS8SSH5</accession>
<dbReference type="Proteomes" id="UP000823775">
    <property type="component" value="Unassembled WGS sequence"/>
</dbReference>